<evidence type="ECO:0000256" key="5">
    <source>
        <dbReference type="ARBA" id="ARBA00022792"/>
    </source>
</evidence>
<dbReference type="InterPro" id="IPR050747">
    <property type="entry name" value="Mitochondrial_chaperone_BCS1"/>
</dbReference>
<dbReference type="Pfam" id="PF25426">
    <property type="entry name" value="AAA_lid_BCS1"/>
    <property type="match status" value="1"/>
</dbReference>
<comment type="caution">
    <text evidence="16">The sequence shown here is derived from an EMBL/GenBank/DDBJ whole genome shotgun (WGS) entry which is preliminary data.</text>
</comment>
<dbReference type="PANTHER" id="PTHR23070">
    <property type="entry name" value="BCS1 AAA-TYPE ATPASE"/>
    <property type="match status" value="1"/>
</dbReference>
<dbReference type="SUPFAM" id="SSF52540">
    <property type="entry name" value="P-loop containing nucleoside triphosphate hydrolases"/>
    <property type="match status" value="1"/>
</dbReference>
<feature type="domain" description="BCS1 N-terminal" evidence="15">
    <location>
        <begin position="21"/>
        <end position="205"/>
    </location>
</feature>
<evidence type="ECO:0000259" key="14">
    <source>
        <dbReference type="SMART" id="SM00382"/>
    </source>
</evidence>
<dbReference type="InterPro" id="IPR014851">
    <property type="entry name" value="BCS1_N"/>
</dbReference>
<comment type="subcellular location">
    <subcellularLocation>
        <location evidence="1">Mitochondrion inner membrane</location>
        <topology evidence="1">Single-pass membrane protein</topology>
    </subcellularLocation>
</comment>
<evidence type="ECO:0000256" key="3">
    <source>
        <dbReference type="ARBA" id="ARBA00022692"/>
    </source>
</evidence>
<evidence type="ECO:0000256" key="11">
    <source>
        <dbReference type="ARBA" id="ARBA00048778"/>
    </source>
</evidence>
<evidence type="ECO:0000256" key="6">
    <source>
        <dbReference type="ARBA" id="ARBA00022801"/>
    </source>
</evidence>
<dbReference type="SMART" id="SM01024">
    <property type="entry name" value="BCS1_N"/>
    <property type="match status" value="1"/>
</dbReference>
<keyword evidence="10" id="KW-0472">Membrane</keyword>
<reference evidence="16 17" key="1">
    <citation type="journal article" date="2021" name="Environ. Microbiol.">
        <title>Gene family expansions and transcriptome signatures uncover fungal adaptations to wood decay.</title>
        <authorList>
            <person name="Hage H."/>
            <person name="Miyauchi S."/>
            <person name="Viragh M."/>
            <person name="Drula E."/>
            <person name="Min B."/>
            <person name="Chaduli D."/>
            <person name="Navarro D."/>
            <person name="Favel A."/>
            <person name="Norest M."/>
            <person name="Lesage-Meessen L."/>
            <person name="Balint B."/>
            <person name="Merenyi Z."/>
            <person name="de Eugenio L."/>
            <person name="Morin E."/>
            <person name="Martinez A.T."/>
            <person name="Baldrian P."/>
            <person name="Stursova M."/>
            <person name="Martinez M.J."/>
            <person name="Novotny C."/>
            <person name="Magnuson J.K."/>
            <person name="Spatafora J.W."/>
            <person name="Maurice S."/>
            <person name="Pangilinan J."/>
            <person name="Andreopoulos W."/>
            <person name="LaButti K."/>
            <person name="Hundley H."/>
            <person name="Na H."/>
            <person name="Kuo A."/>
            <person name="Barry K."/>
            <person name="Lipzen A."/>
            <person name="Henrissat B."/>
            <person name="Riley R."/>
            <person name="Ahrendt S."/>
            <person name="Nagy L.G."/>
            <person name="Grigoriev I.V."/>
            <person name="Martin F."/>
            <person name="Rosso M.N."/>
        </authorList>
    </citation>
    <scope>NUCLEOTIDE SEQUENCE [LARGE SCALE GENOMIC DNA]</scope>
    <source>
        <strain evidence="16 17">CIRM-BRFM 1785</strain>
    </source>
</reference>
<proteinExistence type="inferred from homology"/>
<dbReference type="PROSITE" id="PS00674">
    <property type="entry name" value="AAA"/>
    <property type="match status" value="1"/>
</dbReference>
<gene>
    <name evidence="16" type="ORF">C8Q71DRAFT_701903</name>
</gene>
<evidence type="ECO:0000256" key="10">
    <source>
        <dbReference type="ARBA" id="ARBA00023136"/>
    </source>
</evidence>
<sequence>MSLLYPHLPSSSALHEGTRLLITGGIIEVYRRVFLFLATSVVDRISLTASFDEDDPMYNWLLYWLSRRPVWRQARDIEVTTRHYGLEADHSPHPWLPIKDDTRDTSKAMSYLPRVDKTYHMWYKRRLMLVNRVVNSTSTSSYARKSEYLYIRIFAFNHRILGELLDEARSEYKTAKENLISVWASNSMNNWINITSNPKRTTDSIILDPGVKEMLLEDTREFLDSQSWYTARGIPFRRGYLLYGAPGSGKSSTIQSIAGALGLDVYIVTLSRAGLDDNSLYELIGGLPKRCIALMEDVDAAFSKGITRSLPRSDDSEGDAGATEKPPLMELQDPGARVTLSGLLNALDGIGAQEGRLLFATTNNFSALDPALRRPGRMDVHVEFKLASKYQAKEFFKCFYVPAGRGADIASPGPGTLEKLLPGVRRPHALPAADDAVKGLEDLAARFAEIIPDRELSMAALQGYLMKYKIRPQDAVDDAPGWVKLELGGEGGEERHESE</sequence>
<dbReference type="RefSeq" id="XP_047782262.1">
    <property type="nucleotide sequence ID" value="XM_047920213.1"/>
</dbReference>
<feature type="domain" description="AAA+ ATPase" evidence="14">
    <location>
        <begin position="236"/>
        <end position="388"/>
    </location>
</feature>
<organism evidence="16 17">
    <name type="scientific">Rhodofomes roseus</name>
    <dbReference type="NCBI Taxonomy" id="34475"/>
    <lineage>
        <taxon>Eukaryota</taxon>
        <taxon>Fungi</taxon>
        <taxon>Dikarya</taxon>
        <taxon>Basidiomycota</taxon>
        <taxon>Agaricomycotina</taxon>
        <taxon>Agaricomycetes</taxon>
        <taxon>Polyporales</taxon>
        <taxon>Rhodofomes</taxon>
    </lineage>
</organism>
<keyword evidence="6 16" id="KW-0378">Hydrolase</keyword>
<dbReference type="InterPro" id="IPR003593">
    <property type="entry name" value="AAA+_ATPase"/>
</dbReference>
<feature type="region of interest" description="Disordered" evidence="13">
    <location>
        <begin position="309"/>
        <end position="330"/>
    </location>
</feature>
<keyword evidence="7 12" id="KW-0067">ATP-binding</keyword>
<dbReference type="EMBL" id="JADCUA010000004">
    <property type="protein sequence ID" value="KAH9840796.1"/>
    <property type="molecule type" value="Genomic_DNA"/>
</dbReference>
<protein>
    <submittedName>
        <fullName evidence="16">P-loop containing nucleoside triphosphate hydrolase protein</fullName>
    </submittedName>
</protein>
<keyword evidence="17" id="KW-1185">Reference proteome</keyword>
<dbReference type="GeneID" id="72000945"/>
<dbReference type="Pfam" id="PF00004">
    <property type="entry name" value="AAA"/>
    <property type="match status" value="1"/>
</dbReference>
<keyword evidence="3" id="KW-0812">Transmembrane</keyword>
<keyword evidence="5" id="KW-0999">Mitochondrion inner membrane</keyword>
<dbReference type="InterPro" id="IPR003959">
    <property type="entry name" value="ATPase_AAA_core"/>
</dbReference>
<evidence type="ECO:0000256" key="8">
    <source>
        <dbReference type="ARBA" id="ARBA00022989"/>
    </source>
</evidence>
<dbReference type="GO" id="GO:0016787">
    <property type="term" value="F:hydrolase activity"/>
    <property type="evidence" value="ECO:0007669"/>
    <property type="project" value="UniProtKB-KW"/>
</dbReference>
<name>A0ABQ8KQF2_9APHY</name>
<evidence type="ECO:0000313" key="16">
    <source>
        <dbReference type="EMBL" id="KAH9840796.1"/>
    </source>
</evidence>
<comment type="similarity">
    <text evidence="2">Belongs to the AAA ATPase family. BCS1 subfamily.</text>
</comment>
<dbReference type="Proteomes" id="UP000814176">
    <property type="component" value="Unassembled WGS sequence"/>
</dbReference>
<dbReference type="Gene3D" id="3.40.50.300">
    <property type="entry name" value="P-loop containing nucleotide triphosphate hydrolases"/>
    <property type="match status" value="1"/>
</dbReference>
<dbReference type="SMART" id="SM00382">
    <property type="entry name" value="AAA"/>
    <property type="match status" value="1"/>
</dbReference>
<evidence type="ECO:0000256" key="4">
    <source>
        <dbReference type="ARBA" id="ARBA00022741"/>
    </source>
</evidence>
<comment type="catalytic activity">
    <reaction evidence="11">
        <text>ATP + H2O = ADP + phosphate + H(+)</text>
        <dbReference type="Rhea" id="RHEA:13065"/>
        <dbReference type="ChEBI" id="CHEBI:15377"/>
        <dbReference type="ChEBI" id="CHEBI:15378"/>
        <dbReference type="ChEBI" id="CHEBI:30616"/>
        <dbReference type="ChEBI" id="CHEBI:43474"/>
        <dbReference type="ChEBI" id="CHEBI:456216"/>
    </reaction>
    <physiologicalReaction direction="left-to-right" evidence="11">
        <dbReference type="Rhea" id="RHEA:13066"/>
    </physiologicalReaction>
</comment>
<evidence type="ECO:0000256" key="13">
    <source>
        <dbReference type="SAM" id="MobiDB-lite"/>
    </source>
</evidence>
<evidence type="ECO:0000313" key="17">
    <source>
        <dbReference type="Proteomes" id="UP000814176"/>
    </source>
</evidence>
<keyword evidence="8" id="KW-1133">Transmembrane helix</keyword>
<dbReference type="InterPro" id="IPR003960">
    <property type="entry name" value="ATPase_AAA_CS"/>
</dbReference>
<evidence type="ECO:0000256" key="9">
    <source>
        <dbReference type="ARBA" id="ARBA00023128"/>
    </source>
</evidence>
<evidence type="ECO:0000259" key="15">
    <source>
        <dbReference type="SMART" id="SM01024"/>
    </source>
</evidence>
<dbReference type="Pfam" id="PF08740">
    <property type="entry name" value="BCS1_N"/>
    <property type="match status" value="1"/>
</dbReference>
<dbReference type="InterPro" id="IPR027417">
    <property type="entry name" value="P-loop_NTPase"/>
</dbReference>
<dbReference type="InterPro" id="IPR057495">
    <property type="entry name" value="AAA_lid_BCS1"/>
</dbReference>
<keyword evidence="9" id="KW-0496">Mitochondrion</keyword>
<evidence type="ECO:0000256" key="7">
    <source>
        <dbReference type="ARBA" id="ARBA00022840"/>
    </source>
</evidence>
<evidence type="ECO:0000256" key="12">
    <source>
        <dbReference type="RuleBase" id="RU003651"/>
    </source>
</evidence>
<evidence type="ECO:0000256" key="2">
    <source>
        <dbReference type="ARBA" id="ARBA00007448"/>
    </source>
</evidence>
<evidence type="ECO:0000256" key="1">
    <source>
        <dbReference type="ARBA" id="ARBA00004434"/>
    </source>
</evidence>
<keyword evidence="4 12" id="KW-0547">Nucleotide-binding</keyword>
<accession>A0ABQ8KQF2</accession>